<feature type="non-terminal residue" evidence="1">
    <location>
        <position position="1"/>
    </location>
</feature>
<evidence type="ECO:0000313" key="2">
    <source>
        <dbReference type="Proteomes" id="UP001066276"/>
    </source>
</evidence>
<gene>
    <name evidence="1" type="ORF">NDU88_007540</name>
</gene>
<organism evidence="1 2">
    <name type="scientific">Pleurodeles waltl</name>
    <name type="common">Iberian ribbed newt</name>
    <dbReference type="NCBI Taxonomy" id="8319"/>
    <lineage>
        <taxon>Eukaryota</taxon>
        <taxon>Metazoa</taxon>
        <taxon>Chordata</taxon>
        <taxon>Craniata</taxon>
        <taxon>Vertebrata</taxon>
        <taxon>Euteleostomi</taxon>
        <taxon>Amphibia</taxon>
        <taxon>Batrachia</taxon>
        <taxon>Caudata</taxon>
        <taxon>Salamandroidea</taxon>
        <taxon>Salamandridae</taxon>
        <taxon>Pleurodelinae</taxon>
        <taxon>Pleurodeles</taxon>
    </lineage>
</organism>
<sequence length="65" mass="7090">LLRLVNQKEDKLVIHAVTTALGLPCIHGEVKNTQRDEAAECVKQGLHSNGSNQADRQCILSRLVG</sequence>
<dbReference type="AlphaFoldDB" id="A0AAV7N5N8"/>
<name>A0AAV7N5N8_PLEWA</name>
<reference evidence="1" key="1">
    <citation type="journal article" date="2022" name="bioRxiv">
        <title>Sequencing and chromosome-scale assembly of the giantPleurodeles waltlgenome.</title>
        <authorList>
            <person name="Brown T."/>
            <person name="Elewa A."/>
            <person name="Iarovenko S."/>
            <person name="Subramanian E."/>
            <person name="Araus A.J."/>
            <person name="Petzold A."/>
            <person name="Susuki M."/>
            <person name="Suzuki K.-i.T."/>
            <person name="Hayashi T."/>
            <person name="Toyoda A."/>
            <person name="Oliveira C."/>
            <person name="Osipova E."/>
            <person name="Leigh N.D."/>
            <person name="Simon A."/>
            <person name="Yun M.H."/>
        </authorList>
    </citation>
    <scope>NUCLEOTIDE SEQUENCE</scope>
    <source>
        <strain evidence="1">20211129_DDA</strain>
        <tissue evidence="1">Liver</tissue>
    </source>
</reference>
<evidence type="ECO:0000313" key="1">
    <source>
        <dbReference type="EMBL" id="KAJ1110185.1"/>
    </source>
</evidence>
<comment type="caution">
    <text evidence="1">The sequence shown here is derived from an EMBL/GenBank/DDBJ whole genome shotgun (WGS) entry which is preliminary data.</text>
</comment>
<keyword evidence="2" id="KW-1185">Reference proteome</keyword>
<protein>
    <submittedName>
        <fullName evidence="1">Uncharacterized protein</fullName>
    </submittedName>
</protein>
<accession>A0AAV7N5N8</accession>
<feature type="non-terminal residue" evidence="1">
    <location>
        <position position="65"/>
    </location>
</feature>
<dbReference type="EMBL" id="JANPWB010000013">
    <property type="protein sequence ID" value="KAJ1110185.1"/>
    <property type="molecule type" value="Genomic_DNA"/>
</dbReference>
<proteinExistence type="predicted"/>
<dbReference type="Proteomes" id="UP001066276">
    <property type="component" value="Chromosome 9"/>
</dbReference>